<feature type="domain" description="Glycosyl transferase family 1" evidence="1">
    <location>
        <begin position="202"/>
        <end position="345"/>
    </location>
</feature>
<organism evidence="2 3">
    <name type="scientific">candidate division WWE3 bacterium</name>
    <dbReference type="NCBI Taxonomy" id="2053526"/>
    <lineage>
        <taxon>Bacteria</taxon>
        <taxon>Katanobacteria</taxon>
    </lineage>
</organism>
<evidence type="ECO:0000313" key="2">
    <source>
        <dbReference type="EMBL" id="RJR27570.1"/>
    </source>
</evidence>
<dbReference type="PANTHER" id="PTHR46401:SF8">
    <property type="entry name" value="BLL6006 PROTEIN"/>
    <property type="match status" value="1"/>
</dbReference>
<reference evidence="2 3" key="1">
    <citation type="journal article" date="2017" name="ISME J.">
        <title>Energy and carbon metabolisms in a deep terrestrial subsurface fluid microbial community.</title>
        <authorList>
            <person name="Momper L."/>
            <person name="Jungbluth S.P."/>
            <person name="Lee M.D."/>
            <person name="Amend J.P."/>
        </authorList>
    </citation>
    <scope>NUCLEOTIDE SEQUENCE [LARGE SCALE GENOMIC DNA]</scope>
    <source>
        <strain evidence="2">SURF_46</strain>
    </source>
</reference>
<accession>A0A3A4ZLJ0</accession>
<dbReference type="CDD" id="cd03809">
    <property type="entry name" value="GT4_MtfB-like"/>
    <property type="match status" value="1"/>
</dbReference>
<dbReference type="InterPro" id="IPR001296">
    <property type="entry name" value="Glyco_trans_1"/>
</dbReference>
<dbReference type="Proteomes" id="UP000265540">
    <property type="component" value="Unassembled WGS sequence"/>
</dbReference>
<gene>
    <name evidence="2" type="ORF">C4561_01875</name>
</gene>
<dbReference type="GO" id="GO:0016757">
    <property type="term" value="F:glycosyltransferase activity"/>
    <property type="evidence" value="ECO:0007669"/>
    <property type="project" value="InterPro"/>
</dbReference>
<protein>
    <submittedName>
        <fullName evidence="2">Glycosyltransferase</fullName>
    </submittedName>
</protein>
<dbReference type="Pfam" id="PF00534">
    <property type="entry name" value="Glycos_transf_1"/>
    <property type="match status" value="1"/>
</dbReference>
<dbReference type="EMBL" id="QZJF01000009">
    <property type="protein sequence ID" value="RJR27570.1"/>
    <property type="molecule type" value="Genomic_DNA"/>
</dbReference>
<proteinExistence type="predicted"/>
<dbReference type="PANTHER" id="PTHR46401">
    <property type="entry name" value="GLYCOSYLTRANSFERASE WBBK-RELATED"/>
    <property type="match status" value="1"/>
</dbReference>
<dbReference type="Gene3D" id="3.40.50.2000">
    <property type="entry name" value="Glycogen Phosphorylase B"/>
    <property type="match status" value="1"/>
</dbReference>
<dbReference type="AlphaFoldDB" id="A0A3A4ZLJ0"/>
<evidence type="ECO:0000313" key="3">
    <source>
        <dbReference type="Proteomes" id="UP000265540"/>
    </source>
</evidence>
<sequence length="387" mass="44380">MKIAFEAAGGVTWQAGLYHPMTFSHALKQTYGSDVTVYFLLPNAKCDVPDELSQVGVEIINISALRKWTALWIGNRMMKRLFMHDILRCQIAKIHSIDAIFGLVLQYQCGNIPTLSWIPDFQHIHLPEMFSTSERRQRDRTFLQTAKLSTRIILTSNAVKRDFEAFAPQYADKARVIQTVSYIPKSIYEADPKSVVELYNLPEKFVYLPNQFWKHKNHELVFRALNILKERNVEVFVVCSGYPGDYRYASYFADLLQKLSKWGIRNQVAFLGLVPRNHVLLLIRQAICVLNPSLFEGFGLTVDEARSIGKCLLLSDIPAHREQNPPKAVFFDPYSCEDLAEKLSTIWCEALPGPDIELEREARQTFPARLRACAESFMSVIREVSNR</sequence>
<evidence type="ECO:0000259" key="1">
    <source>
        <dbReference type="Pfam" id="PF00534"/>
    </source>
</evidence>
<dbReference type="SUPFAM" id="SSF53756">
    <property type="entry name" value="UDP-Glycosyltransferase/glycogen phosphorylase"/>
    <property type="match status" value="1"/>
</dbReference>
<name>A0A3A4ZLJ0_UNCKA</name>
<comment type="caution">
    <text evidence="2">The sequence shown here is derived from an EMBL/GenBank/DDBJ whole genome shotgun (WGS) entry which is preliminary data.</text>
</comment>
<keyword evidence="2" id="KW-0808">Transferase</keyword>